<evidence type="ECO:0000313" key="12">
    <source>
        <dbReference type="Proteomes" id="UP000199315"/>
    </source>
</evidence>
<feature type="transmembrane region" description="Helical" evidence="10">
    <location>
        <begin position="264"/>
        <end position="286"/>
    </location>
</feature>
<keyword evidence="9" id="KW-0046">Antibiotic resistance</keyword>
<evidence type="ECO:0000256" key="10">
    <source>
        <dbReference type="SAM" id="Phobius"/>
    </source>
</evidence>
<keyword evidence="4" id="KW-0813">Transport</keyword>
<feature type="transmembrane region" description="Helical" evidence="10">
    <location>
        <begin position="87"/>
        <end position="109"/>
    </location>
</feature>
<feature type="transmembrane region" description="Helical" evidence="10">
    <location>
        <begin position="307"/>
        <end position="330"/>
    </location>
</feature>
<dbReference type="EMBL" id="FMKA01000024">
    <property type="protein sequence ID" value="SCP98654.1"/>
    <property type="molecule type" value="Genomic_DNA"/>
</dbReference>
<dbReference type="PIRSF" id="PIRSF006603">
    <property type="entry name" value="DinF"/>
    <property type="match status" value="1"/>
</dbReference>
<dbReference type="InterPro" id="IPR045070">
    <property type="entry name" value="MATE_MepA-like"/>
</dbReference>
<evidence type="ECO:0000256" key="1">
    <source>
        <dbReference type="ARBA" id="ARBA00004651"/>
    </source>
</evidence>
<accession>A0A1D3TWP3</accession>
<dbReference type="InterPro" id="IPR048279">
    <property type="entry name" value="MdtK-like"/>
</dbReference>
<evidence type="ECO:0000313" key="11">
    <source>
        <dbReference type="EMBL" id="SCP98654.1"/>
    </source>
</evidence>
<dbReference type="OrthoDB" id="305360at2"/>
<feature type="transmembrane region" description="Helical" evidence="10">
    <location>
        <begin position="162"/>
        <end position="180"/>
    </location>
</feature>
<evidence type="ECO:0000256" key="9">
    <source>
        <dbReference type="ARBA" id="ARBA00023251"/>
    </source>
</evidence>
<dbReference type="Pfam" id="PF01554">
    <property type="entry name" value="MatE"/>
    <property type="match status" value="2"/>
</dbReference>
<feature type="transmembrane region" description="Helical" evidence="10">
    <location>
        <begin position="186"/>
        <end position="209"/>
    </location>
</feature>
<evidence type="ECO:0000256" key="3">
    <source>
        <dbReference type="ARBA" id="ARBA00022106"/>
    </source>
</evidence>
<dbReference type="InterPro" id="IPR051327">
    <property type="entry name" value="MATE_MepA_subfamily"/>
</dbReference>
<feature type="transmembrane region" description="Helical" evidence="10">
    <location>
        <begin position="50"/>
        <end position="75"/>
    </location>
</feature>
<dbReference type="PANTHER" id="PTHR43823">
    <property type="entry name" value="SPORULATION PROTEIN YKVU"/>
    <property type="match status" value="1"/>
</dbReference>
<organism evidence="11 12">
    <name type="scientific">Anaerobium acetethylicum</name>
    <dbReference type="NCBI Taxonomy" id="1619234"/>
    <lineage>
        <taxon>Bacteria</taxon>
        <taxon>Bacillati</taxon>
        <taxon>Bacillota</taxon>
        <taxon>Clostridia</taxon>
        <taxon>Lachnospirales</taxon>
        <taxon>Lachnospiraceae</taxon>
        <taxon>Anaerobium</taxon>
    </lineage>
</organism>
<comment type="similarity">
    <text evidence="2">Belongs to the multi antimicrobial extrusion (MATE) (TC 2.A.66.1) family. MepA subfamily.</text>
</comment>
<evidence type="ECO:0000256" key="5">
    <source>
        <dbReference type="ARBA" id="ARBA00022475"/>
    </source>
</evidence>
<reference evidence="11 12" key="1">
    <citation type="submission" date="2016-09" db="EMBL/GenBank/DDBJ databases">
        <authorList>
            <person name="Capua I."/>
            <person name="De Benedictis P."/>
            <person name="Joannis T."/>
            <person name="Lombin L.H."/>
            <person name="Cattoli G."/>
        </authorList>
    </citation>
    <scope>NUCLEOTIDE SEQUENCE [LARGE SCALE GENOMIC DNA]</scope>
    <source>
        <strain evidence="11 12">GluBS11</strain>
    </source>
</reference>
<keyword evidence="6 10" id="KW-0812">Transmembrane</keyword>
<evidence type="ECO:0000256" key="4">
    <source>
        <dbReference type="ARBA" id="ARBA00022448"/>
    </source>
</evidence>
<dbReference type="Proteomes" id="UP000199315">
    <property type="component" value="Unassembled WGS sequence"/>
</dbReference>
<feature type="transmembrane region" description="Helical" evidence="10">
    <location>
        <begin position="408"/>
        <end position="429"/>
    </location>
</feature>
<dbReference type="GO" id="GO:0046677">
    <property type="term" value="P:response to antibiotic"/>
    <property type="evidence" value="ECO:0007669"/>
    <property type="project" value="UniProtKB-KW"/>
</dbReference>
<dbReference type="InterPro" id="IPR002528">
    <property type="entry name" value="MATE_fam"/>
</dbReference>
<dbReference type="PANTHER" id="PTHR43823:SF3">
    <property type="entry name" value="MULTIDRUG EXPORT PROTEIN MEPA"/>
    <property type="match status" value="1"/>
</dbReference>
<feature type="transmembrane region" description="Helical" evidence="10">
    <location>
        <begin position="380"/>
        <end position="402"/>
    </location>
</feature>
<dbReference type="STRING" id="1619234.SAMN05421730_10243"/>
<keyword evidence="8 10" id="KW-0472">Membrane</keyword>
<dbReference type="AlphaFoldDB" id="A0A1D3TWP3"/>
<keyword evidence="5" id="KW-1003">Cell membrane</keyword>
<dbReference type="RefSeq" id="WP_091235751.1">
    <property type="nucleotide sequence ID" value="NZ_FMKA01000024.1"/>
</dbReference>
<name>A0A1D3TWP3_9FIRM</name>
<feature type="transmembrane region" description="Helical" evidence="10">
    <location>
        <begin position="12"/>
        <end position="30"/>
    </location>
</feature>
<comment type="subcellular location">
    <subcellularLocation>
        <location evidence="1">Cell membrane</location>
        <topology evidence="1">Multi-pass membrane protein</topology>
    </subcellularLocation>
</comment>
<gene>
    <name evidence="11" type="ORF">SAMN05421730_10243</name>
</gene>
<dbReference type="GO" id="GO:0015297">
    <property type="term" value="F:antiporter activity"/>
    <property type="evidence" value="ECO:0007669"/>
    <property type="project" value="InterPro"/>
</dbReference>
<keyword evidence="7 10" id="KW-1133">Transmembrane helix</keyword>
<feature type="transmembrane region" description="Helical" evidence="10">
    <location>
        <begin position="355"/>
        <end position="373"/>
    </location>
</feature>
<dbReference type="GO" id="GO:0005886">
    <property type="term" value="C:plasma membrane"/>
    <property type="evidence" value="ECO:0007669"/>
    <property type="project" value="UniProtKB-SubCell"/>
</dbReference>
<dbReference type="CDD" id="cd13143">
    <property type="entry name" value="MATE_MepA_like"/>
    <property type="match status" value="1"/>
</dbReference>
<evidence type="ECO:0000256" key="7">
    <source>
        <dbReference type="ARBA" id="ARBA00022989"/>
    </source>
</evidence>
<evidence type="ECO:0000256" key="6">
    <source>
        <dbReference type="ARBA" id="ARBA00022692"/>
    </source>
</evidence>
<keyword evidence="12" id="KW-1185">Reference proteome</keyword>
<dbReference type="PROSITE" id="PS51257">
    <property type="entry name" value="PROKAR_LIPOPROTEIN"/>
    <property type="match status" value="1"/>
</dbReference>
<evidence type="ECO:0000256" key="8">
    <source>
        <dbReference type="ARBA" id="ARBA00023136"/>
    </source>
</evidence>
<sequence length="437" mass="47202">MKQLSNLKEFMYYTVMNVIGMTGLSCYILADTFFVSKGLGANGLTALNLAIPVYSFVHGSGLMIGMGGATKYAIFKGQQSRKNAERVFTNAVFTGAVMMAVFFLAGIFLSGQIASLLGADQTVFAMTKTYLKVILLFAPAFILNDIMICFVRNDGNPKLSMIAMLTGSFSNIILDYLFIFPMKMGILGAVLATGLAPVISLCILSVHFMKKQNQFYLIKTPVSLDLVKATVQIGFPSLITEVASGIVMIVFNMIILNIQGNVGVAAYGVIANLSLVVTAIYTGIAQGMQPLTSRAYGHGDTKTIRQIFRYGVLTMLVISIVIYGFTFGMAEPIVEIFNSGHNVKMHEIATTGLKLYFIAIPFMGFNIVSAMLFSSTEKVLSAQVVSLSRGIVISIPMAFLLSQAAGLYGVWLTIPITEGVVTVLAVAFFGRGFRGEK</sequence>
<proteinExistence type="inferred from homology"/>
<evidence type="ECO:0000256" key="2">
    <source>
        <dbReference type="ARBA" id="ARBA00008417"/>
    </source>
</evidence>
<feature type="transmembrane region" description="Helical" evidence="10">
    <location>
        <begin position="238"/>
        <end position="258"/>
    </location>
</feature>
<dbReference type="GO" id="GO:0042910">
    <property type="term" value="F:xenobiotic transmembrane transporter activity"/>
    <property type="evidence" value="ECO:0007669"/>
    <property type="project" value="InterPro"/>
</dbReference>
<feature type="transmembrane region" description="Helical" evidence="10">
    <location>
        <begin position="129"/>
        <end position="150"/>
    </location>
</feature>
<protein>
    <recommendedName>
        <fullName evidence="3">Multidrug export protein MepA</fullName>
    </recommendedName>
</protein>